<feature type="compositionally biased region" description="Acidic residues" evidence="1">
    <location>
        <begin position="87"/>
        <end position="102"/>
    </location>
</feature>
<dbReference type="Proteomes" id="UP000009134">
    <property type="component" value="Chromosome"/>
</dbReference>
<feature type="region of interest" description="Disordered" evidence="1">
    <location>
        <begin position="1"/>
        <end position="120"/>
    </location>
</feature>
<dbReference type="RefSeq" id="WP_011444216.1">
    <property type="nucleotide sequence ID" value="NC_007794.1"/>
</dbReference>
<evidence type="ECO:0000256" key="1">
    <source>
        <dbReference type="SAM" id="MobiDB-lite"/>
    </source>
</evidence>
<dbReference type="AlphaFoldDB" id="Q2GAX1"/>
<reference evidence="3" key="1">
    <citation type="submission" date="2006-01" db="EMBL/GenBank/DDBJ databases">
        <title>Complete sequence of Novosphingobium aromaticivorans DSM 12444.</title>
        <authorList>
            <consortium name="US DOE Joint Genome Institute"/>
            <person name="Copeland A."/>
            <person name="Lucas S."/>
            <person name="Lapidus A."/>
            <person name="Barry K."/>
            <person name="Detter J.C."/>
            <person name="Glavina T."/>
            <person name="Hammon N."/>
            <person name="Israni S."/>
            <person name="Pitluck S."/>
            <person name="Chain P."/>
            <person name="Malfatti S."/>
            <person name="Shin M."/>
            <person name="Vergez L."/>
            <person name="Schmutz J."/>
            <person name="Larimer F."/>
            <person name="Land M."/>
            <person name="Kyrpides N."/>
            <person name="Ivanova N."/>
            <person name="Fredrickson J."/>
            <person name="Balkwill D."/>
            <person name="Romine M.F."/>
            <person name="Richardson P."/>
        </authorList>
    </citation>
    <scope>NUCLEOTIDE SEQUENCE [LARGE SCALE GENOMIC DNA]</scope>
    <source>
        <strain evidence="3">ATCC 700278 / DSM 12444 / CCUG 56034 / CIP 105152 / NBRC 16084 / F199</strain>
    </source>
</reference>
<dbReference type="HOGENOM" id="CLU_176982_0_0_5"/>
<feature type="compositionally biased region" description="Low complexity" evidence="1">
    <location>
        <begin position="19"/>
        <end position="33"/>
    </location>
</feature>
<keyword evidence="3" id="KW-1185">Reference proteome</keyword>
<protein>
    <submittedName>
        <fullName evidence="2">Uncharacterized protein</fullName>
    </submittedName>
</protein>
<dbReference type="EMBL" id="CP000248">
    <property type="protein sequence ID" value="ABD25002.1"/>
    <property type="molecule type" value="Genomic_DNA"/>
</dbReference>
<dbReference type="KEGG" id="nar:Saro_0555"/>
<organism evidence="2 3">
    <name type="scientific">Novosphingobium aromaticivorans (strain ATCC 700278 / DSM 12444 / CCUG 56034 / CIP 105152 / NBRC 16084 / F199)</name>
    <dbReference type="NCBI Taxonomy" id="279238"/>
    <lineage>
        <taxon>Bacteria</taxon>
        <taxon>Pseudomonadati</taxon>
        <taxon>Pseudomonadota</taxon>
        <taxon>Alphaproteobacteria</taxon>
        <taxon>Sphingomonadales</taxon>
        <taxon>Sphingomonadaceae</taxon>
        <taxon>Novosphingobium</taxon>
    </lineage>
</organism>
<evidence type="ECO:0000313" key="2">
    <source>
        <dbReference type="EMBL" id="ABD25002.1"/>
    </source>
</evidence>
<dbReference type="STRING" id="279238.Saro_0555"/>
<gene>
    <name evidence="2" type="ordered locus">Saro_0555</name>
</gene>
<evidence type="ECO:0000313" key="3">
    <source>
        <dbReference type="Proteomes" id="UP000009134"/>
    </source>
</evidence>
<accession>Q2GAX1</accession>
<name>Q2GAX1_NOVAD</name>
<proteinExistence type="predicted"/>
<dbReference type="eggNOG" id="ENOG5032N4T">
    <property type="taxonomic scope" value="Bacteria"/>
</dbReference>
<sequence length="120" mass="12871">MNDPERPDPASAPEAVNLEQQDADAQAQTVAEEALGRATSVLGEQDLGERVSGQADEGGSAPDLVDHMRRMVSSGRIDMSAYRGERSDDDEEGMYGEAGIDDETPRGAYTAEDLEDDEPI</sequence>